<dbReference type="Proteomes" id="UP000659124">
    <property type="component" value="Unassembled WGS sequence"/>
</dbReference>
<proteinExistence type="predicted"/>
<keyword evidence="1" id="KW-0732">Signal</keyword>
<feature type="chain" id="PRO_5047524164" evidence="1">
    <location>
        <begin position="20"/>
        <end position="133"/>
    </location>
</feature>
<name>A0ABR7TJ61_9BACT</name>
<dbReference type="RefSeq" id="WP_188086230.1">
    <property type="nucleotide sequence ID" value="NZ_JACVFC010000001.1"/>
</dbReference>
<feature type="signal peptide" evidence="1">
    <location>
        <begin position="1"/>
        <end position="19"/>
    </location>
</feature>
<keyword evidence="3" id="KW-1185">Reference proteome</keyword>
<accession>A0ABR7TJ61</accession>
<dbReference type="EMBL" id="JACVFC010000001">
    <property type="protein sequence ID" value="MBC9929079.1"/>
    <property type="molecule type" value="Genomic_DNA"/>
</dbReference>
<reference evidence="2 3" key="1">
    <citation type="submission" date="2020-09" db="EMBL/GenBank/DDBJ databases">
        <title>Genome sequences of type strains of Chitinophaga qingshengii and Chitinophaga varians.</title>
        <authorList>
            <person name="Kittiwongwattana C."/>
        </authorList>
    </citation>
    <scope>NUCLEOTIDE SEQUENCE [LARGE SCALE GENOMIC DNA]</scope>
    <source>
        <strain evidence="2 3">JCM 30026</strain>
    </source>
</reference>
<evidence type="ECO:0000313" key="2">
    <source>
        <dbReference type="EMBL" id="MBC9929079.1"/>
    </source>
</evidence>
<comment type="caution">
    <text evidence="2">The sequence shown here is derived from an EMBL/GenBank/DDBJ whole genome shotgun (WGS) entry which is preliminary data.</text>
</comment>
<protein>
    <submittedName>
        <fullName evidence="2">Uncharacterized protein</fullName>
    </submittedName>
</protein>
<dbReference type="Pfam" id="PF26622">
    <property type="entry name" value="DUF8199"/>
    <property type="match status" value="1"/>
</dbReference>
<evidence type="ECO:0000256" key="1">
    <source>
        <dbReference type="SAM" id="SignalP"/>
    </source>
</evidence>
<dbReference type="InterPro" id="IPR058512">
    <property type="entry name" value="DUF8199"/>
</dbReference>
<organism evidence="2 3">
    <name type="scientific">Chitinophaga qingshengii</name>
    <dbReference type="NCBI Taxonomy" id="1569794"/>
    <lineage>
        <taxon>Bacteria</taxon>
        <taxon>Pseudomonadati</taxon>
        <taxon>Bacteroidota</taxon>
        <taxon>Chitinophagia</taxon>
        <taxon>Chitinophagales</taxon>
        <taxon>Chitinophagaceae</taxon>
        <taxon>Chitinophaga</taxon>
    </lineage>
</organism>
<sequence length="133" mass="14836">MKKVLTLLFLLLYVGTSTGATFHMHYCMGKLVDVALWHGDKQPCSHCKTDLSKKGCPKKCCKDEHKTVKLEKDHKVTAHALPFLQLPAADVPVSYAVLPPARIVSLATSHPVSHAPPYYSKVQPYILHCIFRV</sequence>
<evidence type="ECO:0000313" key="3">
    <source>
        <dbReference type="Proteomes" id="UP000659124"/>
    </source>
</evidence>
<gene>
    <name evidence="2" type="ORF">ICL07_01765</name>
</gene>
<dbReference type="InterPro" id="IPR058060">
    <property type="entry name" value="HYC_CC_PP"/>
</dbReference>
<dbReference type="NCBIfam" id="NF047658">
    <property type="entry name" value="HYC_CC_PP"/>
    <property type="match status" value="1"/>
</dbReference>